<keyword evidence="3" id="KW-1185">Reference proteome</keyword>
<dbReference type="EMBL" id="WHYR01000020">
    <property type="protein sequence ID" value="MQL52363.1"/>
    <property type="molecule type" value="Genomic_DNA"/>
</dbReference>
<dbReference type="SUPFAM" id="SSF109604">
    <property type="entry name" value="HD-domain/PDEase-like"/>
    <property type="match status" value="1"/>
</dbReference>
<reference evidence="2 3" key="1">
    <citation type="submission" date="2019-10" db="EMBL/GenBank/DDBJ databases">
        <title>Comparative genomics of sulfur disproportionating microorganisms.</title>
        <authorList>
            <person name="Ward L.M."/>
            <person name="Bertran E."/>
            <person name="Johnston D."/>
        </authorList>
    </citation>
    <scope>NUCLEOTIDE SEQUENCE [LARGE SCALE GENOMIC DNA]</scope>
    <source>
        <strain evidence="2 3">DSM 14055</strain>
    </source>
</reference>
<comment type="caution">
    <text evidence="2">The sequence shown here is derived from an EMBL/GenBank/DDBJ whole genome shotgun (WGS) entry which is preliminary data.</text>
</comment>
<name>A0A6N7IS33_9FIRM</name>
<gene>
    <name evidence="2" type="ORF">GFC01_08815</name>
</gene>
<dbReference type="PROSITE" id="PS51832">
    <property type="entry name" value="HD_GYP"/>
    <property type="match status" value="1"/>
</dbReference>
<dbReference type="PANTHER" id="PTHR43155">
    <property type="entry name" value="CYCLIC DI-GMP PHOSPHODIESTERASE PA4108-RELATED"/>
    <property type="match status" value="1"/>
</dbReference>
<dbReference type="RefSeq" id="WP_152946385.1">
    <property type="nucleotide sequence ID" value="NZ_WHYR01000020.1"/>
</dbReference>
<accession>A0A6N7IS33</accession>
<dbReference type="InterPro" id="IPR037522">
    <property type="entry name" value="HD_GYP_dom"/>
</dbReference>
<protein>
    <recommendedName>
        <fullName evidence="1">HD-GYP domain-containing protein</fullName>
    </recommendedName>
</protein>
<evidence type="ECO:0000313" key="3">
    <source>
        <dbReference type="Proteomes" id="UP000441717"/>
    </source>
</evidence>
<dbReference type="Gene3D" id="1.10.3210.10">
    <property type="entry name" value="Hypothetical protein af1432"/>
    <property type="match status" value="1"/>
</dbReference>
<sequence length="98" mass="11055">MVDRKHWPDAPDLLCRIVREHHERADGYGYPNGLKKGDIRPLSLIVAAVEVYTALLEHRPYRDKSFTRAEALVELERQGFSGDVDNVLAGLSLLLWGG</sequence>
<dbReference type="PANTHER" id="PTHR43155:SF2">
    <property type="entry name" value="CYCLIC DI-GMP PHOSPHODIESTERASE PA4108"/>
    <property type="match status" value="1"/>
</dbReference>
<proteinExistence type="predicted"/>
<dbReference type="Proteomes" id="UP000441717">
    <property type="component" value="Unassembled WGS sequence"/>
</dbReference>
<evidence type="ECO:0000259" key="1">
    <source>
        <dbReference type="PROSITE" id="PS51832"/>
    </source>
</evidence>
<dbReference type="AlphaFoldDB" id="A0A6N7IS33"/>
<organism evidence="2 3">
    <name type="scientific">Desulfofundulus thermobenzoicus</name>
    <dbReference type="NCBI Taxonomy" id="29376"/>
    <lineage>
        <taxon>Bacteria</taxon>
        <taxon>Bacillati</taxon>
        <taxon>Bacillota</taxon>
        <taxon>Clostridia</taxon>
        <taxon>Eubacteriales</taxon>
        <taxon>Peptococcaceae</taxon>
        <taxon>Desulfofundulus</taxon>
    </lineage>
</organism>
<dbReference type="CDD" id="cd00077">
    <property type="entry name" value="HDc"/>
    <property type="match status" value="1"/>
</dbReference>
<feature type="domain" description="HD-GYP" evidence="1">
    <location>
        <begin position="1"/>
        <end position="98"/>
    </location>
</feature>
<dbReference type="InterPro" id="IPR003607">
    <property type="entry name" value="HD/PDEase_dom"/>
</dbReference>
<dbReference type="Pfam" id="PF13487">
    <property type="entry name" value="HD_5"/>
    <property type="match status" value="1"/>
</dbReference>
<evidence type="ECO:0000313" key="2">
    <source>
        <dbReference type="EMBL" id="MQL52363.1"/>
    </source>
</evidence>
<dbReference type="OrthoDB" id="9798833at2"/>